<dbReference type="GO" id="GO:0005737">
    <property type="term" value="C:cytoplasm"/>
    <property type="evidence" value="ECO:0007669"/>
    <property type="project" value="TreeGrafter"/>
</dbReference>
<reference evidence="2 3" key="1">
    <citation type="submission" date="2015-08" db="EMBL/GenBank/DDBJ databases">
        <title>Emmonsia species relationships and genome sequence.</title>
        <authorList>
            <person name="Cuomo C.A."/>
            <person name="Schwartz I.S."/>
            <person name="Kenyon C."/>
            <person name="De Hoog G.S."/>
            <person name="Govender N.P."/>
            <person name="Botha A."/>
            <person name="Moreno L."/>
            <person name="De Vries M."/>
            <person name="Munoz J.F."/>
            <person name="Stielow J.B."/>
        </authorList>
    </citation>
    <scope>NUCLEOTIDE SEQUENCE [LARGE SCALE GENOMIC DNA]</scope>
    <source>
        <strain evidence="2 3">EI222</strain>
    </source>
</reference>
<dbReference type="Proteomes" id="UP000242791">
    <property type="component" value="Unassembled WGS sequence"/>
</dbReference>
<name>A0A1J9PSC6_9EURO</name>
<dbReference type="InterPro" id="IPR000719">
    <property type="entry name" value="Prot_kinase_dom"/>
</dbReference>
<feature type="domain" description="Protein kinase" evidence="1">
    <location>
        <begin position="1"/>
        <end position="314"/>
    </location>
</feature>
<proteinExistence type="predicted"/>
<accession>A0A1J9PSC6</accession>
<keyword evidence="3" id="KW-1185">Reference proteome</keyword>
<dbReference type="STRING" id="1658174.A0A1J9PSC6"/>
<dbReference type="Pfam" id="PF00069">
    <property type="entry name" value="Pkinase"/>
    <property type="match status" value="1"/>
</dbReference>
<sequence length="314" mass="36107">MASTLIGRSGREYIRDKILKHNPKSPDISVYLARCANQYFVLKHVSPSIFEQSLELKQEFPETRRLRVHDDDNEAEQILIYNHFSDNLLSLVKKNPNMSIAPRKRILWELGQALKEFHAKNWIHIDVKPDNVVVDYRYDQAGQLAPERVVLDCSLKLKGDKLLRLPDGVKIGNVMWRSPEAQTGQGIGKPSDVFSYGLVCLYTITGVETLHPDFEQLKRDMIEPELEIMGRLISFFGPVPDELVTHVNNENWGQIMLAISEGTFDGGPVGPGRFEKWEEKDYPNLDSETKRFLWRMTNLSPLKRATMEELMEDP</sequence>
<dbReference type="EMBL" id="LGTZ01002136">
    <property type="protein sequence ID" value="OJD18818.1"/>
    <property type="molecule type" value="Genomic_DNA"/>
</dbReference>
<dbReference type="VEuPathDB" id="FungiDB:ACJ73_08686"/>
<dbReference type="GO" id="GO:0005634">
    <property type="term" value="C:nucleus"/>
    <property type="evidence" value="ECO:0007669"/>
    <property type="project" value="TreeGrafter"/>
</dbReference>
<protein>
    <submittedName>
        <fullName evidence="2">Serine/threonine protein kinase</fullName>
    </submittedName>
</protein>
<dbReference type="PROSITE" id="PS50011">
    <property type="entry name" value="PROTEIN_KINASE_DOM"/>
    <property type="match status" value="1"/>
</dbReference>
<dbReference type="InterPro" id="IPR011009">
    <property type="entry name" value="Kinase-like_dom_sf"/>
</dbReference>
<dbReference type="SUPFAM" id="SSF56112">
    <property type="entry name" value="Protein kinase-like (PK-like)"/>
    <property type="match status" value="1"/>
</dbReference>
<evidence type="ECO:0000313" key="2">
    <source>
        <dbReference type="EMBL" id="OJD18818.1"/>
    </source>
</evidence>
<comment type="caution">
    <text evidence="2">The sequence shown here is derived from an EMBL/GenBank/DDBJ whole genome shotgun (WGS) entry which is preliminary data.</text>
</comment>
<keyword evidence="2" id="KW-0723">Serine/threonine-protein kinase</keyword>
<dbReference type="GO" id="GO:0044773">
    <property type="term" value="P:mitotic DNA damage checkpoint signaling"/>
    <property type="evidence" value="ECO:0007669"/>
    <property type="project" value="TreeGrafter"/>
</dbReference>
<gene>
    <name evidence="2" type="ORF">ACJ73_08686</name>
</gene>
<keyword evidence="2" id="KW-0808">Transferase</keyword>
<organism evidence="2 3">
    <name type="scientific">Blastomyces percursus</name>
    <dbReference type="NCBI Taxonomy" id="1658174"/>
    <lineage>
        <taxon>Eukaryota</taxon>
        <taxon>Fungi</taxon>
        <taxon>Dikarya</taxon>
        <taxon>Ascomycota</taxon>
        <taxon>Pezizomycotina</taxon>
        <taxon>Eurotiomycetes</taxon>
        <taxon>Eurotiomycetidae</taxon>
        <taxon>Onygenales</taxon>
        <taxon>Ajellomycetaceae</taxon>
        <taxon>Blastomyces</taxon>
    </lineage>
</organism>
<dbReference type="SMART" id="SM00220">
    <property type="entry name" value="S_TKc"/>
    <property type="match status" value="1"/>
</dbReference>
<dbReference type="GO" id="GO:0005524">
    <property type="term" value="F:ATP binding"/>
    <property type="evidence" value="ECO:0007669"/>
    <property type="project" value="InterPro"/>
</dbReference>
<dbReference type="GO" id="GO:0004674">
    <property type="term" value="F:protein serine/threonine kinase activity"/>
    <property type="evidence" value="ECO:0007669"/>
    <property type="project" value="UniProtKB-KW"/>
</dbReference>
<dbReference type="PANTHER" id="PTHR44167:SF24">
    <property type="entry name" value="SERINE_THREONINE-PROTEIN KINASE CHK2"/>
    <property type="match status" value="1"/>
</dbReference>
<dbReference type="AlphaFoldDB" id="A0A1J9PSC6"/>
<dbReference type="OrthoDB" id="4176481at2759"/>
<evidence type="ECO:0000313" key="3">
    <source>
        <dbReference type="Proteomes" id="UP000242791"/>
    </source>
</evidence>
<evidence type="ECO:0000259" key="1">
    <source>
        <dbReference type="PROSITE" id="PS50011"/>
    </source>
</evidence>
<dbReference type="Gene3D" id="1.10.510.10">
    <property type="entry name" value="Transferase(Phosphotransferase) domain 1"/>
    <property type="match status" value="1"/>
</dbReference>
<keyword evidence="2" id="KW-0418">Kinase</keyword>
<dbReference type="PANTHER" id="PTHR44167">
    <property type="entry name" value="OVARIAN-SPECIFIC SERINE/THREONINE-PROTEIN KINASE LOK-RELATED"/>
    <property type="match status" value="1"/>
</dbReference>